<proteinExistence type="predicted"/>
<dbReference type="EMBL" id="MU005764">
    <property type="protein sequence ID" value="KAF2715766.1"/>
    <property type="molecule type" value="Genomic_DNA"/>
</dbReference>
<evidence type="ECO:0000313" key="7">
    <source>
        <dbReference type="Proteomes" id="UP000799428"/>
    </source>
</evidence>
<keyword evidence="2" id="KW-0378">Hydrolase</keyword>
<keyword evidence="7" id="KW-1185">Reference proteome</keyword>
<dbReference type="OrthoDB" id="2363873at2759"/>
<sequence length="389" mass="42350">MVSMPMLLFFLVGLIQASVVRLPSPVTEKNYYHETMVTHLDLTDPNTPDDLNPALNRKMQISLFYPILGSWCSVTCGFPYMPAVASSFTSKQFLGANNTYFDSFEFTACCAAPDHKHDPGKVPLLILDPAVGTSRHVYGILAQRIASGGTAVVTIDHPHDTSVIQFENGDTVQGSVQLNPFVAINPWNATVDNALTARTADIKYVLSQLAVVDVVKKLLPSLNVQHAFKTDSFGIAGHGLGGTVATYFGVSDNRTAVSINIDGTPPLLTQNTTKNFVFFGRDPGARREDDIHWNSTWNHIFGQKTAYNLQKGDVFDFTDLPYLNTKLVDPHSGQMKGLGEIGVNGTTATAAMVAAYMKQQFSNPQDLGLRALTEALQDWPGLLPLGQNS</sequence>
<feature type="chain" id="PRO_5026219312" description="1-alkyl-2-acetylglycerophosphocholine esterase" evidence="5">
    <location>
        <begin position="18"/>
        <end position="389"/>
    </location>
</feature>
<keyword evidence="4" id="KW-0443">Lipid metabolism</keyword>
<name>A0A6G1KS97_9PLEO</name>
<dbReference type="Proteomes" id="UP000799428">
    <property type="component" value="Unassembled WGS sequence"/>
</dbReference>
<evidence type="ECO:0000256" key="2">
    <source>
        <dbReference type="ARBA" id="ARBA00022801"/>
    </source>
</evidence>
<gene>
    <name evidence="6" type="ORF">K504DRAFT_457904</name>
</gene>
<evidence type="ECO:0000256" key="4">
    <source>
        <dbReference type="ARBA" id="ARBA00023098"/>
    </source>
</evidence>
<accession>A0A6G1KS97</accession>
<dbReference type="EC" id="3.1.1.47" evidence="1"/>
<evidence type="ECO:0000313" key="6">
    <source>
        <dbReference type="EMBL" id="KAF2715766.1"/>
    </source>
</evidence>
<dbReference type="AlphaFoldDB" id="A0A6G1KS97"/>
<evidence type="ECO:0000256" key="1">
    <source>
        <dbReference type="ARBA" id="ARBA00013201"/>
    </source>
</evidence>
<dbReference type="PANTHER" id="PTHR10272">
    <property type="entry name" value="PLATELET-ACTIVATING FACTOR ACETYLHYDROLASE"/>
    <property type="match status" value="1"/>
</dbReference>
<dbReference type="Gene3D" id="3.40.50.1820">
    <property type="entry name" value="alpha/beta hydrolase"/>
    <property type="match status" value="1"/>
</dbReference>
<keyword evidence="5" id="KW-0732">Signal</keyword>
<keyword evidence="3" id="KW-0442">Lipid degradation</keyword>
<evidence type="ECO:0000256" key="3">
    <source>
        <dbReference type="ARBA" id="ARBA00022963"/>
    </source>
</evidence>
<evidence type="ECO:0000256" key="5">
    <source>
        <dbReference type="SAM" id="SignalP"/>
    </source>
</evidence>
<feature type="signal peptide" evidence="5">
    <location>
        <begin position="1"/>
        <end position="17"/>
    </location>
</feature>
<reference evidence="6" key="1">
    <citation type="journal article" date="2020" name="Stud. Mycol.">
        <title>101 Dothideomycetes genomes: a test case for predicting lifestyles and emergence of pathogens.</title>
        <authorList>
            <person name="Haridas S."/>
            <person name="Albert R."/>
            <person name="Binder M."/>
            <person name="Bloem J."/>
            <person name="Labutti K."/>
            <person name="Salamov A."/>
            <person name="Andreopoulos B."/>
            <person name="Baker S."/>
            <person name="Barry K."/>
            <person name="Bills G."/>
            <person name="Bluhm B."/>
            <person name="Cannon C."/>
            <person name="Castanera R."/>
            <person name="Culley D."/>
            <person name="Daum C."/>
            <person name="Ezra D."/>
            <person name="Gonzalez J."/>
            <person name="Henrissat B."/>
            <person name="Kuo A."/>
            <person name="Liang C."/>
            <person name="Lipzen A."/>
            <person name="Lutzoni F."/>
            <person name="Magnuson J."/>
            <person name="Mondo S."/>
            <person name="Nolan M."/>
            <person name="Ohm R."/>
            <person name="Pangilinan J."/>
            <person name="Park H.-J."/>
            <person name="Ramirez L."/>
            <person name="Alfaro M."/>
            <person name="Sun H."/>
            <person name="Tritt A."/>
            <person name="Yoshinaga Y."/>
            <person name="Zwiers L.-H."/>
            <person name="Turgeon B."/>
            <person name="Goodwin S."/>
            <person name="Spatafora J."/>
            <person name="Crous P."/>
            <person name="Grigoriev I."/>
        </authorList>
    </citation>
    <scope>NUCLEOTIDE SEQUENCE</scope>
    <source>
        <strain evidence="6">CBS 279.74</strain>
    </source>
</reference>
<protein>
    <recommendedName>
        <fullName evidence="1">1-alkyl-2-acetylglycerophosphocholine esterase</fullName>
        <ecNumber evidence="1">3.1.1.47</ecNumber>
    </recommendedName>
</protein>
<organism evidence="6 7">
    <name type="scientific">Pleomassaria siparia CBS 279.74</name>
    <dbReference type="NCBI Taxonomy" id="1314801"/>
    <lineage>
        <taxon>Eukaryota</taxon>
        <taxon>Fungi</taxon>
        <taxon>Dikarya</taxon>
        <taxon>Ascomycota</taxon>
        <taxon>Pezizomycotina</taxon>
        <taxon>Dothideomycetes</taxon>
        <taxon>Pleosporomycetidae</taxon>
        <taxon>Pleosporales</taxon>
        <taxon>Pleomassariaceae</taxon>
        <taxon>Pleomassaria</taxon>
    </lineage>
</organism>
<dbReference type="GO" id="GO:0016042">
    <property type="term" value="P:lipid catabolic process"/>
    <property type="evidence" value="ECO:0007669"/>
    <property type="project" value="UniProtKB-KW"/>
</dbReference>
<dbReference type="SUPFAM" id="SSF53474">
    <property type="entry name" value="alpha/beta-Hydrolases"/>
    <property type="match status" value="1"/>
</dbReference>
<dbReference type="Pfam" id="PF03403">
    <property type="entry name" value="PAF-AH_p_II"/>
    <property type="match status" value="1"/>
</dbReference>
<dbReference type="InterPro" id="IPR029058">
    <property type="entry name" value="AB_hydrolase_fold"/>
</dbReference>
<dbReference type="GO" id="GO:0003847">
    <property type="term" value="F:1-alkyl-2-acetylglycerophosphocholine esterase activity"/>
    <property type="evidence" value="ECO:0007669"/>
    <property type="project" value="UniProtKB-EC"/>
</dbReference>
<dbReference type="PANTHER" id="PTHR10272:SF14">
    <property type="entry name" value="PAF ACETYLHYDROLASE FAMILY PROTEIN"/>
    <property type="match status" value="1"/>
</dbReference>